<feature type="coiled-coil region" evidence="1">
    <location>
        <begin position="18"/>
        <end position="80"/>
    </location>
</feature>
<protein>
    <submittedName>
        <fullName evidence="2">GENERAL CONTROL PROTEIN GCN4 PROTEIN, ALPHA/BETA COILED COIL.8A</fullName>
    </submittedName>
</protein>
<name>A0A8S5S6D6_9CAUD</name>
<evidence type="ECO:0000256" key="1">
    <source>
        <dbReference type="SAM" id="Coils"/>
    </source>
</evidence>
<proteinExistence type="predicted"/>
<accession>A0A8S5S6D6</accession>
<evidence type="ECO:0000313" key="2">
    <source>
        <dbReference type="EMBL" id="DAF46612.1"/>
    </source>
</evidence>
<keyword evidence="1" id="KW-0175">Coiled coil</keyword>
<organism evidence="2">
    <name type="scientific">Siphoviridae sp. ctqwY3</name>
    <dbReference type="NCBI Taxonomy" id="2827951"/>
    <lineage>
        <taxon>Viruses</taxon>
        <taxon>Duplodnaviria</taxon>
        <taxon>Heunggongvirae</taxon>
        <taxon>Uroviricota</taxon>
        <taxon>Caudoviricetes</taxon>
    </lineage>
</organism>
<dbReference type="EMBL" id="BK032541">
    <property type="protein sequence ID" value="DAF46612.1"/>
    <property type="molecule type" value="Genomic_DNA"/>
</dbReference>
<sequence>MKEKVNKTLKSLKQFPSITKKQIKINVLENEVATLESIIKEDLYKEFMRKMGEPLECERLRKENQKLRKQVKTLKDIIKEGK</sequence>
<reference evidence="2" key="1">
    <citation type="journal article" date="2021" name="Proc. Natl. Acad. Sci. U.S.A.">
        <title>A Catalog of Tens of Thousands of Viruses from Human Metagenomes Reveals Hidden Associations with Chronic Diseases.</title>
        <authorList>
            <person name="Tisza M.J."/>
            <person name="Buck C.B."/>
        </authorList>
    </citation>
    <scope>NUCLEOTIDE SEQUENCE</scope>
    <source>
        <strain evidence="2">CtqwY3</strain>
    </source>
</reference>